<evidence type="ECO:0000256" key="1">
    <source>
        <dbReference type="SAM" id="MobiDB-lite"/>
    </source>
</evidence>
<sequence length="137" mass="15179">MKKTRTHKKSGRSKSTAAESPQKKSGDAAPAETAALTAAQRPEAASSRWTFLTNHSHVLILLSRNPSIVLREVAAMVGITERAVQRIIADLEEGGFLEREKIGRQNHYRILANQNLRHPIEGHRTIGDLLELIENTP</sequence>
<evidence type="ECO:0008006" key="4">
    <source>
        <dbReference type="Google" id="ProtNLM"/>
    </source>
</evidence>
<organism evidence="2 3">
    <name type="scientific">Lignipirellula cremea</name>
    <dbReference type="NCBI Taxonomy" id="2528010"/>
    <lineage>
        <taxon>Bacteria</taxon>
        <taxon>Pseudomonadati</taxon>
        <taxon>Planctomycetota</taxon>
        <taxon>Planctomycetia</taxon>
        <taxon>Pirellulales</taxon>
        <taxon>Pirellulaceae</taxon>
        <taxon>Lignipirellula</taxon>
    </lineage>
</organism>
<name>A0A518DKL3_9BACT</name>
<proteinExistence type="predicted"/>
<evidence type="ECO:0000313" key="2">
    <source>
        <dbReference type="EMBL" id="QDU92371.1"/>
    </source>
</evidence>
<dbReference type="AlphaFoldDB" id="A0A518DKL3"/>
<feature type="compositionally biased region" description="Low complexity" evidence="1">
    <location>
        <begin position="28"/>
        <end position="39"/>
    </location>
</feature>
<dbReference type="EMBL" id="CP036433">
    <property type="protein sequence ID" value="QDU92371.1"/>
    <property type="molecule type" value="Genomic_DNA"/>
</dbReference>
<dbReference type="SUPFAM" id="SSF46785">
    <property type="entry name" value="Winged helix' DNA-binding domain"/>
    <property type="match status" value="1"/>
</dbReference>
<gene>
    <name evidence="2" type="ORF">Pla8534_01170</name>
</gene>
<dbReference type="RefSeq" id="WP_145048263.1">
    <property type="nucleotide sequence ID" value="NZ_CP036433.1"/>
</dbReference>
<feature type="region of interest" description="Disordered" evidence="1">
    <location>
        <begin position="1"/>
        <end position="40"/>
    </location>
</feature>
<dbReference type="KEGG" id="lcre:Pla8534_01170"/>
<dbReference type="Proteomes" id="UP000317648">
    <property type="component" value="Chromosome"/>
</dbReference>
<dbReference type="InterPro" id="IPR036388">
    <property type="entry name" value="WH-like_DNA-bd_sf"/>
</dbReference>
<feature type="compositionally biased region" description="Basic residues" evidence="1">
    <location>
        <begin position="1"/>
        <end position="12"/>
    </location>
</feature>
<dbReference type="GO" id="GO:0006355">
    <property type="term" value="P:regulation of DNA-templated transcription"/>
    <property type="evidence" value="ECO:0007669"/>
    <property type="project" value="UniProtKB-ARBA"/>
</dbReference>
<dbReference type="Gene3D" id="1.10.10.10">
    <property type="entry name" value="Winged helix-like DNA-binding domain superfamily/Winged helix DNA-binding domain"/>
    <property type="match status" value="1"/>
</dbReference>
<dbReference type="InterPro" id="IPR011991">
    <property type="entry name" value="ArsR-like_HTH"/>
</dbReference>
<reference evidence="2 3" key="1">
    <citation type="submission" date="2019-02" db="EMBL/GenBank/DDBJ databases">
        <title>Deep-cultivation of Planctomycetes and their phenomic and genomic characterization uncovers novel biology.</title>
        <authorList>
            <person name="Wiegand S."/>
            <person name="Jogler M."/>
            <person name="Boedeker C."/>
            <person name="Pinto D."/>
            <person name="Vollmers J."/>
            <person name="Rivas-Marin E."/>
            <person name="Kohn T."/>
            <person name="Peeters S.H."/>
            <person name="Heuer A."/>
            <person name="Rast P."/>
            <person name="Oberbeckmann S."/>
            <person name="Bunk B."/>
            <person name="Jeske O."/>
            <person name="Meyerdierks A."/>
            <person name="Storesund J.E."/>
            <person name="Kallscheuer N."/>
            <person name="Luecker S."/>
            <person name="Lage O.M."/>
            <person name="Pohl T."/>
            <person name="Merkel B.J."/>
            <person name="Hornburger P."/>
            <person name="Mueller R.-W."/>
            <person name="Bruemmer F."/>
            <person name="Labrenz M."/>
            <person name="Spormann A.M."/>
            <person name="Op den Camp H."/>
            <person name="Overmann J."/>
            <person name="Amann R."/>
            <person name="Jetten M.S.M."/>
            <person name="Mascher T."/>
            <person name="Medema M.H."/>
            <person name="Devos D.P."/>
            <person name="Kaster A.-K."/>
            <person name="Ovreas L."/>
            <person name="Rohde M."/>
            <person name="Galperin M.Y."/>
            <person name="Jogler C."/>
        </authorList>
    </citation>
    <scope>NUCLEOTIDE SEQUENCE [LARGE SCALE GENOMIC DNA]</scope>
    <source>
        <strain evidence="2 3">Pla85_3_4</strain>
    </source>
</reference>
<protein>
    <recommendedName>
        <fullName evidence="4">MarR family protein</fullName>
    </recommendedName>
</protein>
<accession>A0A518DKL3</accession>
<dbReference type="CDD" id="cd00090">
    <property type="entry name" value="HTH_ARSR"/>
    <property type="match status" value="1"/>
</dbReference>
<dbReference type="Pfam" id="PF13412">
    <property type="entry name" value="HTH_24"/>
    <property type="match status" value="1"/>
</dbReference>
<evidence type="ECO:0000313" key="3">
    <source>
        <dbReference type="Proteomes" id="UP000317648"/>
    </source>
</evidence>
<dbReference type="OrthoDB" id="371140at2"/>
<dbReference type="InterPro" id="IPR036390">
    <property type="entry name" value="WH_DNA-bd_sf"/>
</dbReference>
<keyword evidence="3" id="KW-1185">Reference proteome</keyword>